<keyword evidence="5" id="KW-1185">Reference proteome</keyword>
<reference evidence="2 4" key="1">
    <citation type="submission" date="2018-06" db="EMBL/GenBank/DDBJ databases">
        <title>Complete Genome Sequence of the Microcystin-Degrading Bacterium Sphingosinicella microcystinivorans Strain B-9.</title>
        <authorList>
            <person name="Jin H."/>
            <person name="Nishizawa T."/>
            <person name="Guo Y."/>
            <person name="Nishizawa A."/>
            <person name="Park H."/>
            <person name="Kato H."/>
            <person name="Tsuji K."/>
            <person name="Harada K."/>
        </authorList>
    </citation>
    <scope>NUCLEOTIDE SEQUENCE [LARGE SCALE GENOMIC DNA]</scope>
    <source>
        <strain evidence="2 4">B9</strain>
    </source>
</reference>
<dbReference type="Pfam" id="PF00583">
    <property type="entry name" value="Acetyltransf_1"/>
    <property type="match status" value="1"/>
</dbReference>
<accession>A0AAD1D5Y3</accession>
<dbReference type="Gene3D" id="3.40.630.30">
    <property type="match status" value="1"/>
</dbReference>
<evidence type="ECO:0000313" key="4">
    <source>
        <dbReference type="Proteomes" id="UP000275727"/>
    </source>
</evidence>
<dbReference type="EMBL" id="AP018711">
    <property type="protein sequence ID" value="BBE33947.1"/>
    <property type="molecule type" value="Genomic_DNA"/>
</dbReference>
<dbReference type="KEGG" id="smic:SmB9_16050"/>
<dbReference type="EMBL" id="RBWX01000007">
    <property type="protein sequence ID" value="RKS91026.1"/>
    <property type="molecule type" value="Genomic_DNA"/>
</dbReference>
<evidence type="ECO:0000313" key="2">
    <source>
        <dbReference type="EMBL" id="BBE33947.1"/>
    </source>
</evidence>
<dbReference type="InterPro" id="IPR000182">
    <property type="entry name" value="GNAT_dom"/>
</dbReference>
<gene>
    <name evidence="3" type="ORF">DFR51_0573</name>
    <name evidence="2" type="ORF">SmB9_16050</name>
</gene>
<evidence type="ECO:0000313" key="5">
    <source>
        <dbReference type="Proteomes" id="UP000276029"/>
    </source>
</evidence>
<dbReference type="Proteomes" id="UP000276029">
    <property type="component" value="Unassembled WGS sequence"/>
</dbReference>
<dbReference type="PROSITE" id="PS51186">
    <property type="entry name" value="GNAT"/>
    <property type="match status" value="1"/>
</dbReference>
<reference evidence="3 5" key="2">
    <citation type="submission" date="2018-10" db="EMBL/GenBank/DDBJ databases">
        <title>Genomic Encyclopedia of Type Strains, Phase IV (KMG-IV): sequencing the most valuable type-strain genomes for metagenomic binning, comparative biology and taxonomic classification.</title>
        <authorList>
            <person name="Goeker M."/>
        </authorList>
    </citation>
    <scope>NUCLEOTIDE SEQUENCE [LARGE SCALE GENOMIC DNA]</scope>
    <source>
        <strain evidence="3 5">DSM 19791</strain>
    </source>
</reference>
<dbReference type="AlphaFoldDB" id="A0AAD1D5Y3"/>
<dbReference type="RefSeq" id="WP_121047520.1">
    <property type="nucleotide sequence ID" value="NZ_AP018711.1"/>
</dbReference>
<dbReference type="InterPro" id="IPR016181">
    <property type="entry name" value="Acyl_CoA_acyltransferase"/>
</dbReference>
<feature type="domain" description="N-acetyltransferase" evidence="1">
    <location>
        <begin position="41"/>
        <end position="199"/>
    </location>
</feature>
<proteinExistence type="predicted"/>
<name>A0AAD1D5Y3_SPHMI</name>
<organism evidence="2 4">
    <name type="scientific">Sphingosinicella microcystinivorans</name>
    <dbReference type="NCBI Taxonomy" id="335406"/>
    <lineage>
        <taxon>Bacteria</taxon>
        <taxon>Pseudomonadati</taxon>
        <taxon>Pseudomonadota</taxon>
        <taxon>Alphaproteobacteria</taxon>
        <taxon>Sphingomonadales</taxon>
        <taxon>Sphingosinicellaceae</taxon>
        <taxon>Sphingosinicella</taxon>
    </lineage>
</organism>
<dbReference type="GO" id="GO:0016747">
    <property type="term" value="F:acyltransferase activity, transferring groups other than amino-acyl groups"/>
    <property type="evidence" value="ECO:0007669"/>
    <property type="project" value="InterPro"/>
</dbReference>
<dbReference type="Proteomes" id="UP000275727">
    <property type="component" value="Chromosome"/>
</dbReference>
<evidence type="ECO:0000259" key="1">
    <source>
        <dbReference type="PROSITE" id="PS51186"/>
    </source>
</evidence>
<evidence type="ECO:0000313" key="3">
    <source>
        <dbReference type="EMBL" id="RKS91026.1"/>
    </source>
</evidence>
<protein>
    <submittedName>
        <fullName evidence="3">L-amino acid N-acyltransferase YncA</fullName>
    </submittedName>
</protein>
<sequence>MSGDGILSKIARQPTVARLWSDHVLHLFAADVPGAGAPADLDIRVNDMSHVRRFEQTVPWQTREHFVSAAERRLAEGKTLLFTVAAADGPLLGYGLAHPNSQDTTYTHVGQRVVWPERTATLYGGYVHPMARGHGLHAALQLARIRYLIAELGMRWVVSGVVSTNLAALASARKSGVRPVALLRTRRRLGMVRMTAERIDPTFEARFVDAA</sequence>
<dbReference type="SUPFAM" id="SSF55729">
    <property type="entry name" value="Acyl-CoA N-acyltransferases (Nat)"/>
    <property type="match status" value="1"/>
</dbReference>